<dbReference type="KEGG" id="spar:SPRG_05427"/>
<sequence>MTCVEDLHMAMAKRFNMDLTCTRADVDAFIVNKLGLELGKGITGPEERRLKDFLYHHGYRWSRKTLAKRTEIKQTPGGDKADDVRRFCASEGLGMYHVTTAENPGFIQHVMAVHMQRDKSEYCEDGEWHPLDELSFNSRTYVRYVRRFVPKSDKELAAEGQVNQNQNDDAQHVELIDLTTSDSDEDEESGDDDDDEEYVDGDE</sequence>
<dbReference type="VEuPathDB" id="FungiDB:SPRG_05427"/>
<keyword evidence="3" id="KW-1185">Reference proteome</keyword>
<gene>
    <name evidence="2" type="ORF">SPRG_05427</name>
</gene>
<evidence type="ECO:0000313" key="2">
    <source>
        <dbReference type="EMBL" id="KDO29185.1"/>
    </source>
</evidence>
<feature type="compositionally biased region" description="Acidic residues" evidence="1">
    <location>
        <begin position="182"/>
        <end position="203"/>
    </location>
</feature>
<dbReference type="RefSeq" id="XP_012200062.1">
    <property type="nucleotide sequence ID" value="XM_012344672.1"/>
</dbReference>
<dbReference type="AlphaFoldDB" id="A0A067CJ57"/>
<feature type="region of interest" description="Disordered" evidence="1">
    <location>
        <begin position="159"/>
        <end position="203"/>
    </location>
</feature>
<proteinExistence type="predicted"/>
<protein>
    <submittedName>
        <fullName evidence="2">Uncharacterized protein</fullName>
    </submittedName>
</protein>
<organism evidence="2 3">
    <name type="scientific">Saprolegnia parasitica (strain CBS 223.65)</name>
    <dbReference type="NCBI Taxonomy" id="695850"/>
    <lineage>
        <taxon>Eukaryota</taxon>
        <taxon>Sar</taxon>
        <taxon>Stramenopiles</taxon>
        <taxon>Oomycota</taxon>
        <taxon>Saprolegniomycetes</taxon>
        <taxon>Saprolegniales</taxon>
        <taxon>Saprolegniaceae</taxon>
        <taxon>Saprolegnia</taxon>
    </lineage>
</organism>
<name>A0A067CJ57_SAPPC</name>
<dbReference type="EMBL" id="KK583207">
    <property type="protein sequence ID" value="KDO29185.1"/>
    <property type="molecule type" value="Genomic_DNA"/>
</dbReference>
<accession>A0A067CJ57</accession>
<dbReference type="GeneID" id="24127823"/>
<reference evidence="2 3" key="1">
    <citation type="journal article" date="2013" name="PLoS Genet.">
        <title>Distinctive expansion of potential virulence genes in the genome of the oomycete fish pathogen Saprolegnia parasitica.</title>
        <authorList>
            <person name="Jiang R.H."/>
            <person name="de Bruijn I."/>
            <person name="Haas B.J."/>
            <person name="Belmonte R."/>
            <person name="Lobach L."/>
            <person name="Christie J."/>
            <person name="van den Ackerveken G."/>
            <person name="Bottin A."/>
            <person name="Bulone V."/>
            <person name="Diaz-Moreno S.M."/>
            <person name="Dumas B."/>
            <person name="Fan L."/>
            <person name="Gaulin E."/>
            <person name="Govers F."/>
            <person name="Grenville-Briggs L.J."/>
            <person name="Horner N.R."/>
            <person name="Levin J.Z."/>
            <person name="Mammella M."/>
            <person name="Meijer H.J."/>
            <person name="Morris P."/>
            <person name="Nusbaum C."/>
            <person name="Oome S."/>
            <person name="Phillips A.J."/>
            <person name="van Rooyen D."/>
            <person name="Rzeszutek E."/>
            <person name="Saraiva M."/>
            <person name="Secombes C.J."/>
            <person name="Seidl M.F."/>
            <person name="Snel B."/>
            <person name="Stassen J.H."/>
            <person name="Sykes S."/>
            <person name="Tripathy S."/>
            <person name="van den Berg H."/>
            <person name="Vega-Arreguin J.C."/>
            <person name="Wawra S."/>
            <person name="Young S.K."/>
            <person name="Zeng Q."/>
            <person name="Dieguez-Uribeondo J."/>
            <person name="Russ C."/>
            <person name="Tyler B.M."/>
            <person name="van West P."/>
        </authorList>
    </citation>
    <scope>NUCLEOTIDE SEQUENCE [LARGE SCALE GENOMIC DNA]</scope>
    <source>
        <strain evidence="2 3">CBS 223.65</strain>
    </source>
</reference>
<dbReference type="Proteomes" id="UP000030745">
    <property type="component" value="Unassembled WGS sequence"/>
</dbReference>
<evidence type="ECO:0000256" key="1">
    <source>
        <dbReference type="SAM" id="MobiDB-lite"/>
    </source>
</evidence>
<evidence type="ECO:0000313" key="3">
    <source>
        <dbReference type="Proteomes" id="UP000030745"/>
    </source>
</evidence>